<dbReference type="PANTHER" id="PTHR23152">
    <property type="entry name" value="2-OXOGLUTARATE DEHYDROGENASE"/>
    <property type="match status" value="1"/>
</dbReference>
<dbReference type="Pfam" id="PF00676">
    <property type="entry name" value="E1_dh"/>
    <property type="match status" value="1"/>
</dbReference>
<dbReference type="InterPro" id="IPR029061">
    <property type="entry name" value="THDP-binding"/>
</dbReference>
<comment type="similarity">
    <text evidence="2">Belongs to the alpha-ketoglutarate dehydrogenase family.</text>
</comment>
<dbReference type="Gene3D" id="3.40.50.970">
    <property type="match status" value="1"/>
</dbReference>
<accession>A0A3P7N4W1</accession>
<reference evidence="7 8" key="1">
    <citation type="submission" date="2018-11" db="EMBL/GenBank/DDBJ databases">
        <authorList>
            <consortium name="Pathogen Informatics"/>
        </authorList>
    </citation>
    <scope>NUCLEOTIDE SEQUENCE [LARGE SCALE GENOMIC DNA]</scope>
</reference>
<proteinExistence type="inferred from homology"/>
<keyword evidence="8" id="KW-1185">Reference proteome</keyword>
<evidence type="ECO:0000256" key="3">
    <source>
        <dbReference type="ARBA" id="ARBA00022946"/>
    </source>
</evidence>
<dbReference type="InterPro" id="IPR011603">
    <property type="entry name" value="2oxoglutarate_DH_E1"/>
</dbReference>
<dbReference type="SUPFAM" id="SSF52518">
    <property type="entry name" value="Thiamin diphosphate-binding fold (THDP-binding)"/>
    <property type="match status" value="1"/>
</dbReference>
<dbReference type="OrthoDB" id="413077at2759"/>
<dbReference type="Proteomes" id="UP000271889">
    <property type="component" value="Unassembled WGS sequence"/>
</dbReference>
<organism evidence="7 8">
    <name type="scientific">Cylicostephanus goldi</name>
    <name type="common">Nematode worm</name>
    <dbReference type="NCBI Taxonomy" id="71465"/>
    <lineage>
        <taxon>Eukaryota</taxon>
        <taxon>Metazoa</taxon>
        <taxon>Ecdysozoa</taxon>
        <taxon>Nematoda</taxon>
        <taxon>Chromadorea</taxon>
        <taxon>Rhabditida</taxon>
        <taxon>Rhabditina</taxon>
        <taxon>Rhabditomorpha</taxon>
        <taxon>Strongyloidea</taxon>
        <taxon>Strongylidae</taxon>
        <taxon>Cylicostephanus</taxon>
    </lineage>
</organism>
<keyword evidence="5" id="KW-0786">Thiamine pyrophosphate</keyword>
<gene>
    <name evidence="7" type="ORF">CGOC_LOCUS12701</name>
</gene>
<dbReference type="InterPro" id="IPR001017">
    <property type="entry name" value="DH_E1"/>
</dbReference>
<evidence type="ECO:0000256" key="1">
    <source>
        <dbReference type="ARBA" id="ARBA00001964"/>
    </source>
</evidence>
<keyword evidence="4" id="KW-0560">Oxidoreductase</keyword>
<evidence type="ECO:0000313" key="8">
    <source>
        <dbReference type="Proteomes" id="UP000271889"/>
    </source>
</evidence>
<dbReference type="PANTHER" id="PTHR23152:SF4">
    <property type="entry name" value="2-OXOADIPATE DEHYDROGENASE COMPLEX COMPONENT E1"/>
    <property type="match status" value="1"/>
</dbReference>
<evidence type="ECO:0000256" key="4">
    <source>
        <dbReference type="ARBA" id="ARBA00023002"/>
    </source>
</evidence>
<evidence type="ECO:0000256" key="2">
    <source>
        <dbReference type="ARBA" id="ARBA00006936"/>
    </source>
</evidence>
<keyword evidence="3" id="KW-0809">Transit peptide</keyword>
<dbReference type="GO" id="GO:0030976">
    <property type="term" value="F:thiamine pyrophosphate binding"/>
    <property type="evidence" value="ECO:0007669"/>
    <property type="project" value="InterPro"/>
</dbReference>
<sequence>MGKARARARSLGLGDYSRERSARTGDGVLSVLVHGDGAFTGQGIVWESIALSQAPHFRLGGTVHLVTNNQVAFTAEAHVGRSSTHCTDIAKAFEYPVIHVNGDHPEEVVKATRLAMAYREKFRKDVFINMQCFRRWGHNELDDPSFTQPLMYRVSEPSHCFMATG</sequence>
<evidence type="ECO:0000256" key="5">
    <source>
        <dbReference type="ARBA" id="ARBA00023052"/>
    </source>
</evidence>
<name>A0A3P7N4W1_CYLGO</name>
<dbReference type="EMBL" id="UYRV01125099">
    <property type="protein sequence ID" value="VDN34670.1"/>
    <property type="molecule type" value="Genomic_DNA"/>
</dbReference>
<protein>
    <recommendedName>
        <fullName evidence="6">Dehydrogenase E1 component domain-containing protein</fullName>
    </recommendedName>
</protein>
<evidence type="ECO:0000313" key="7">
    <source>
        <dbReference type="EMBL" id="VDN34670.1"/>
    </source>
</evidence>
<feature type="domain" description="Dehydrogenase E1 component" evidence="6">
    <location>
        <begin position="23"/>
        <end position="152"/>
    </location>
</feature>
<evidence type="ECO:0000259" key="6">
    <source>
        <dbReference type="Pfam" id="PF00676"/>
    </source>
</evidence>
<dbReference type="GO" id="GO:0016624">
    <property type="term" value="F:oxidoreductase activity, acting on the aldehyde or oxo group of donors, disulfide as acceptor"/>
    <property type="evidence" value="ECO:0007669"/>
    <property type="project" value="InterPro"/>
</dbReference>
<dbReference type="AlphaFoldDB" id="A0A3P7N4W1"/>
<comment type="cofactor">
    <cofactor evidence="1">
        <name>thiamine diphosphate</name>
        <dbReference type="ChEBI" id="CHEBI:58937"/>
    </cofactor>
</comment>